<comment type="caution">
    <text evidence="7">The sequence shown here is derived from an EMBL/GenBank/DDBJ whole genome shotgun (WGS) entry which is preliminary data.</text>
</comment>
<dbReference type="InterPro" id="IPR051813">
    <property type="entry name" value="HepT_RNase_toxin"/>
</dbReference>
<keyword evidence="5" id="KW-0378">Hydrolase</keyword>
<reference evidence="8" key="1">
    <citation type="journal article" date="2015" name="MBio">
        <title>Genome-Resolved Metagenomic Analysis Reveals Roles for Candidate Phyla and Other Microbial Community Members in Biogeochemical Transformations in Oil Reservoirs.</title>
        <authorList>
            <person name="Hu P."/>
            <person name="Tom L."/>
            <person name="Singh A."/>
            <person name="Thomas B.C."/>
            <person name="Baker B.J."/>
            <person name="Piceno Y.M."/>
            <person name="Andersen G.L."/>
            <person name="Banfield J.F."/>
        </authorList>
    </citation>
    <scope>NUCLEOTIDE SEQUENCE [LARGE SCALE GENOMIC DNA]</scope>
</reference>
<comment type="similarity">
    <text evidence="6">Belongs to the HepT RNase toxin family.</text>
</comment>
<keyword evidence="2" id="KW-1277">Toxin-antitoxin system</keyword>
<keyword evidence="3" id="KW-0540">Nuclease</keyword>
<dbReference type="InterPro" id="IPR008201">
    <property type="entry name" value="HepT-like"/>
</dbReference>
<dbReference type="OMA" id="REWRFYI"/>
<evidence type="ECO:0000256" key="3">
    <source>
        <dbReference type="ARBA" id="ARBA00022722"/>
    </source>
</evidence>
<evidence type="ECO:0000313" key="8">
    <source>
        <dbReference type="Proteomes" id="UP000053326"/>
    </source>
</evidence>
<dbReference type="Gene3D" id="1.20.120.580">
    <property type="entry name" value="bsu32300-like"/>
    <property type="match status" value="1"/>
</dbReference>
<name>A0A117LAQ3_9THEO</name>
<proteinExistence type="inferred from homology"/>
<keyword evidence="1" id="KW-0597">Phosphoprotein</keyword>
<evidence type="ECO:0000256" key="5">
    <source>
        <dbReference type="ARBA" id="ARBA00022801"/>
    </source>
</evidence>
<dbReference type="Pfam" id="PF01934">
    <property type="entry name" value="HepT-like"/>
    <property type="match status" value="1"/>
</dbReference>
<dbReference type="Proteomes" id="UP000053326">
    <property type="component" value="Unassembled WGS sequence"/>
</dbReference>
<dbReference type="EMBL" id="LGFO01000232">
    <property type="protein sequence ID" value="KUK35861.1"/>
    <property type="molecule type" value="Genomic_DNA"/>
</dbReference>
<dbReference type="GO" id="GO:0004540">
    <property type="term" value="F:RNA nuclease activity"/>
    <property type="evidence" value="ECO:0007669"/>
    <property type="project" value="InterPro"/>
</dbReference>
<evidence type="ECO:0000256" key="6">
    <source>
        <dbReference type="ARBA" id="ARBA00024207"/>
    </source>
</evidence>
<organism evidence="7 8">
    <name type="scientific">Thermacetogenium phaeum</name>
    <dbReference type="NCBI Taxonomy" id="85874"/>
    <lineage>
        <taxon>Bacteria</taxon>
        <taxon>Bacillati</taxon>
        <taxon>Bacillota</taxon>
        <taxon>Clostridia</taxon>
        <taxon>Thermoanaerobacterales</taxon>
        <taxon>Thermoanaerobacteraceae</taxon>
        <taxon>Thermacetogenium</taxon>
    </lineage>
</organism>
<dbReference type="GO" id="GO:0000166">
    <property type="term" value="F:nucleotide binding"/>
    <property type="evidence" value="ECO:0007669"/>
    <property type="project" value="UniProtKB-KW"/>
</dbReference>
<dbReference type="GO" id="GO:0016787">
    <property type="term" value="F:hydrolase activity"/>
    <property type="evidence" value="ECO:0007669"/>
    <property type="project" value="UniProtKB-KW"/>
</dbReference>
<dbReference type="PANTHER" id="PTHR34139">
    <property type="entry name" value="UPF0331 PROTEIN MJ0127"/>
    <property type="match status" value="1"/>
</dbReference>
<gene>
    <name evidence="7" type="ORF">XD66_1431</name>
</gene>
<evidence type="ECO:0000256" key="2">
    <source>
        <dbReference type="ARBA" id="ARBA00022649"/>
    </source>
</evidence>
<dbReference type="PATRIC" id="fig|85874.4.peg.1038"/>
<evidence type="ECO:0000256" key="4">
    <source>
        <dbReference type="ARBA" id="ARBA00022741"/>
    </source>
</evidence>
<dbReference type="PANTHER" id="PTHR34139:SF1">
    <property type="entry name" value="RNASE MJ1380-RELATED"/>
    <property type="match status" value="1"/>
</dbReference>
<dbReference type="GO" id="GO:0110001">
    <property type="term" value="C:toxin-antitoxin complex"/>
    <property type="evidence" value="ECO:0007669"/>
    <property type="project" value="InterPro"/>
</dbReference>
<evidence type="ECO:0008006" key="9">
    <source>
        <dbReference type="Google" id="ProtNLM"/>
    </source>
</evidence>
<dbReference type="InterPro" id="IPR037038">
    <property type="entry name" value="HepT-like_sf"/>
</dbReference>
<protein>
    <recommendedName>
        <fullName evidence="9">Nucleotidyltransferase</fullName>
    </recommendedName>
</protein>
<sequence length="115" mass="13283">MKRSFEDYLNDIMEAITAIEAFTMGMTKENFISDLKTVYATRKALEIIGEAAKKIPASFKNKHKEVPWKEIAGMRDVLVHEYFGVDLDVVWKTVQQDIPVLKSLFLRLLNNFKAE</sequence>
<dbReference type="AlphaFoldDB" id="A0A117LAQ3"/>
<accession>A0A117LAQ3</accession>
<evidence type="ECO:0000256" key="1">
    <source>
        <dbReference type="ARBA" id="ARBA00022553"/>
    </source>
</evidence>
<keyword evidence="4" id="KW-0547">Nucleotide-binding</keyword>
<evidence type="ECO:0000313" key="7">
    <source>
        <dbReference type="EMBL" id="KUK35861.1"/>
    </source>
</evidence>